<dbReference type="GO" id="GO:0016020">
    <property type="term" value="C:membrane"/>
    <property type="evidence" value="ECO:0007669"/>
    <property type="project" value="InterPro"/>
</dbReference>
<gene>
    <name evidence="2" type="ORF">Fcan01_27294</name>
</gene>
<evidence type="ECO:0000256" key="1">
    <source>
        <dbReference type="SAM" id="Phobius"/>
    </source>
</evidence>
<dbReference type="Gene3D" id="1.20.58.390">
    <property type="entry name" value="Neurotransmitter-gated ion-channel transmembrane domain"/>
    <property type="match status" value="1"/>
</dbReference>
<name>A0A226CYV1_FOLCA</name>
<feature type="transmembrane region" description="Helical" evidence="1">
    <location>
        <begin position="105"/>
        <end position="124"/>
    </location>
</feature>
<dbReference type="AlphaFoldDB" id="A0A226CYV1"/>
<keyword evidence="2" id="KW-0675">Receptor</keyword>
<dbReference type="EMBL" id="LNIX01000050">
    <property type="protein sequence ID" value="OXA37980.1"/>
    <property type="molecule type" value="Genomic_DNA"/>
</dbReference>
<sequence length="129" mass="14322">MKVYMDKIKDIEAAQKGSKDRGGGGGGNNKPAAFNPYLEFYRNMALHKGDGGGLIYPREAWGPGGMMMAPPGLADFGAFAYPRHPNDEKPKERPSWVRIDRVSRVLFPLSFGVFNVTFWPYLIIGAENQ</sequence>
<keyword evidence="3" id="KW-1185">Reference proteome</keyword>
<dbReference type="InterPro" id="IPR036719">
    <property type="entry name" value="Neuro-gated_channel_TM_sf"/>
</dbReference>
<evidence type="ECO:0000313" key="2">
    <source>
        <dbReference type="EMBL" id="OXA37980.1"/>
    </source>
</evidence>
<dbReference type="OrthoDB" id="6667051at2759"/>
<accession>A0A226CYV1</accession>
<dbReference type="InterPro" id="IPR038050">
    <property type="entry name" value="Neuro_actylchol_rec"/>
</dbReference>
<dbReference type="SUPFAM" id="SSF90112">
    <property type="entry name" value="Neurotransmitter-gated ion-channel transmembrane pore"/>
    <property type="match status" value="1"/>
</dbReference>
<reference evidence="2 3" key="1">
    <citation type="submission" date="2015-12" db="EMBL/GenBank/DDBJ databases">
        <title>The genome of Folsomia candida.</title>
        <authorList>
            <person name="Faddeeva A."/>
            <person name="Derks M.F."/>
            <person name="Anvar Y."/>
            <person name="Smit S."/>
            <person name="Van Straalen N."/>
            <person name="Roelofs D."/>
        </authorList>
    </citation>
    <scope>NUCLEOTIDE SEQUENCE [LARGE SCALE GENOMIC DNA]</scope>
    <source>
        <strain evidence="2 3">VU population</strain>
        <tissue evidence="2">Whole body</tissue>
    </source>
</reference>
<organism evidence="2 3">
    <name type="scientific">Folsomia candida</name>
    <name type="common">Springtail</name>
    <dbReference type="NCBI Taxonomy" id="158441"/>
    <lineage>
        <taxon>Eukaryota</taxon>
        <taxon>Metazoa</taxon>
        <taxon>Ecdysozoa</taxon>
        <taxon>Arthropoda</taxon>
        <taxon>Hexapoda</taxon>
        <taxon>Collembola</taxon>
        <taxon>Entomobryomorpha</taxon>
        <taxon>Isotomoidea</taxon>
        <taxon>Isotomidae</taxon>
        <taxon>Proisotominae</taxon>
        <taxon>Folsomia</taxon>
    </lineage>
</organism>
<dbReference type="Proteomes" id="UP000198287">
    <property type="component" value="Unassembled WGS sequence"/>
</dbReference>
<protein>
    <submittedName>
        <fullName evidence="2">Gamma-aminobutyric acid receptor subunit alpha-1</fullName>
    </submittedName>
</protein>
<keyword evidence="1" id="KW-1133">Transmembrane helix</keyword>
<dbReference type="GO" id="GO:0006811">
    <property type="term" value="P:monoatomic ion transport"/>
    <property type="evidence" value="ECO:0007669"/>
    <property type="project" value="InterPro"/>
</dbReference>
<evidence type="ECO:0000313" key="3">
    <source>
        <dbReference type="Proteomes" id="UP000198287"/>
    </source>
</evidence>
<keyword evidence="1" id="KW-0812">Transmembrane</keyword>
<comment type="caution">
    <text evidence="2">The sequence shown here is derived from an EMBL/GenBank/DDBJ whole genome shotgun (WGS) entry which is preliminary data.</text>
</comment>
<proteinExistence type="predicted"/>
<keyword evidence="1" id="KW-0472">Membrane</keyword>